<evidence type="ECO:0000313" key="3">
    <source>
        <dbReference type="EMBL" id="MDM7853988.1"/>
    </source>
</evidence>
<dbReference type="InterPro" id="IPR019606">
    <property type="entry name" value="GerMN"/>
</dbReference>
<name>A0ABT7SCS7_9CELL</name>
<dbReference type="Pfam" id="PF25976">
    <property type="entry name" value="LpqB_N"/>
    <property type="match status" value="1"/>
</dbReference>
<keyword evidence="1" id="KW-0732">Signal</keyword>
<dbReference type="SMART" id="SM00909">
    <property type="entry name" value="Germane"/>
    <property type="match status" value="1"/>
</dbReference>
<dbReference type="InterPro" id="IPR018910">
    <property type="entry name" value="LpqB_C"/>
</dbReference>
<dbReference type="Pfam" id="PF10646">
    <property type="entry name" value="Germane"/>
    <property type="match status" value="1"/>
</dbReference>
<sequence>MTENRVHRTRGSRRARRALPAAITALAALALAACTGLPTSGAVQASDVKVSAAPDIDVLAEGPEPGASADAIVGRFLLAQGSGFADNFGVAREYLAGDARSAWKPLAGVVVAGDVHVGAAAHGEVAVDVSVLGRVDASGNYAEAAPDAHETVTFGMVQDSNDEWRISTAPDGLVLLNDVFQRQFRQAAVYFLSADKTYLVPDTRWFPAKNLQTSVMDALLAGPSPWLQDAVTTAVPAGLQLKPESVTTAEGAAQVSLGPSPAIAKDDRPLLLAQIDASLAVLPGVFSVHVDANGVPLDGAQTLKGGPIAAGISKPLTFLSGGRLVELDGVTVSPVRDVGSLEGLGASDPATGADGTRVMLSHGRSLVTVPTASEAAQVLYASGPLVAPSVDRFGWAWTSNGTDVVAARAGAAPVTIRADWLAGRTVRSLRVAADGARVAIVSHGADGVRVDVAGVTRDDHGVPRQLGVPTRAGTTLTDATQVTWVDEATLGVLGQSDGSTSPYVNLVPVAGPTTVLPQIADVVDLAGGPSLVVATKDGTLRRFVTPTWVQVDGVTGASDPSYPG</sequence>
<keyword evidence="4" id="KW-1185">Reference proteome</keyword>
<dbReference type="InterPro" id="IPR059026">
    <property type="entry name" value="LpqB_N"/>
</dbReference>
<dbReference type="EMBL" id="JAUCGQ010000001">
    <property type="protein sequence ID" value="MDM7853988.1"/>
    <property type="molecule type" value="Genomic_DNA"/>
</dbReference>
<feature type="chain" id="PRO_5047177770" evidence="1">
    <location>
        <begin position="33"/>
        <end position="564"/>
    </location>
</feature>
<evidence type="ECO:0000313" key="4">
    <source>
        <dbReference type="Proteomes" id="UP001529338"/>
    </source>
</evidence>
<dbReference type="Proteomes" id="UP001529338">
    <property type="component" value="Unassembled WGS sequence"/>
</dbReference>
<evidence type="ECO:0000259" key="2">
    <source>
        <dbReference type="SMART" id="SM00909"/>
    </source>
</evidence>
<gene>
    <name evidence="3" type="ORF">QRT04_03515</name>
</gene>
<organism evidence="3 4">
    <name type="scientific">Cellulomonas alba</name>
    <dbReference type="NCBI Taxonomy" id="3053467"/>
    <lineage>
        <taxon>Bacteria</taxon>
        <taxon>Bacillati</taxon>
        <taxon>Actinomycetota</taxon>
        <taxon>Actinomycetes</taxon>
        <taxon>Micrococcales</taxon>
        <taxon>Cellulomonadaceae</taxon>
        <taxon>Cellulomonas</taxon>
    </lineage>
</organism>
<feature type="domain" description="GerMN" evidence="2">
    <location>
        <begin position="212"/>
        <end position="301"/>
    </location>
</feature>
<comment type="caution">
    <text evidence="3">The sequence shown here is derived from an EMBL/GenBank/DDBJ whole genome shotgun (WGS) entry which is preliminary data.</text>
</comment>
<dbReference type="Pfam" id="PF10647">
    <property type="entry name" value="Gmad1"/>
    <property type="match status" value="1"/>
</dbReference>
<accession>A0ABT7SCS7</accession>
<evidence type="ECO:0000256" key="1">
    <source>
        <dbReference type="SAM" id="SignalP"/>
    </source>
</evidence>
<dbReference type="PROSITE" id="PS51257">
    <property type="entry name" value="PROKAR_LIPOPROTEIN"/>
    <property type="match status" value="1"/>
</dbReference>
<proteinExistence type="predicted"/>
<reference evidence="3 4" key="1">
    <citation type="submission" date="2023-06" db="EMBL/GenBank/DDBJ databases">
        <title>Cellulomonas sp. MW4 Whole genome sequence.</title>
        <authorList>
            <person name="Park S."/>
        </authorList>
    </citation>
    <scope>NUCLEOTIDE SEQUENCE [LARGE SCALE GENOMIC DNA]</scope>
    <source>
        <strain evidence="3 4">MW4</strain>
    </source>
</reference>
<protein>
    <submittedName>
        <fullName evidence="3">LpqB family beta-propeller domain-containing protein</fullName>
    </submittedName>
</protein>
<dbReference type="RefSeq" id="WP_289453530.1">
    <property type="nucleotide sequence ID" value="NZ_JAUCGQ010000001.1"/>
</dbReference>
<feature type="signal peptide" evidence="1">
    <location>
        <begin position="1"/>
        <end position="32"/>
    </location>
</feature>